<sequence>MQVTRRKLLLATGATVSLAGCIGNSDDDGNDTTDDTPNGTDTPDDTPDDDPENRTAEIASDVFHLPPTSSRPLWARDESATGFVTVLEDEYDEPWMVDDPREIDGLRSWLDESDPDASSLVYVQTAAPNACYRRLDVAEVGIENDSIVATASAVDTSEDDEMCATMLTYPSALVRVTADGLPTDATVSVTDGWGESAEIAADGRYVDPKHLPGHVRPGGDPPRVAEFSCDDDGFERLTGPENAAIGEVHDDEELTYAMRVQTPSGDEVQVTLWNVSTNTQHTGNRHKWTLQVLTTDGWQPVRGTDGRQVGYTDEAIEHRPGGGFEWTFEMTEEGVVSGHAHEETLRVCPDLQAGRYRFVYDGIVSGEPLAVEFHYQG</sequence>
<organism evidence="2 3">
    <name type="scientific">Halovenus aranensis</name>
    <dbReference type="NCBI Taxonomy" id="890420"/>
    <lineage>
        <taxon>Archaea</taxon>
        <taxon>Methanobacteriati</taxon>
        <taxon>Methanobacteriota</taxon>
        <taxon>Stenosarchaea group</taxon>
        <taxon>Halobacteria</taxon>
        <taxon>Halobacteriales</taxon>
        <taxon>Haloarculaceae</taxon>
        <taxon>Halovenus</taxon>
    </lineage>
</organism>
<dbReference type="PROSITE" id="PS51257">
    <property type="entry name" value="PROKAR_LIPOPROTEIN"/>
    <property type="match status" value="1"/>
</dbReference>
<proteinExistence type="predicted"/>
<dbReference type="Proteomes" id="UP000198856">
    <property type="component" value="Unassembled WGS sequence"/>
</dbReference>
<dbReference type="EMBL" id="FNFC01000003">
    <property type="protein sequence ID" value="SDJ40312.1"/>
    <property type="molecule type" value="Genomic_DNA"/>
</dbReference>
<evidence type="ECO:0000313" key="3">
    <source>
        <dbReference type="Proteomes" id="UP000198856"/>
    </source>
</evidence>
<dbReference type="RefSeq" id="WP_092699565.1">
    <property type="nucleotide sequence ID" value="NZ_FNFC01000003.1"/>
</dbReference>
<dbReference type="STRING" id="890420.SAMN05216226_10341"/>
<feature type="compositionally biased region" description="Acidic residues" evidence="1">
    <location>
        <begin position="42"/>
        <end position="51"/>
    </location>
</feature>
<feature type="region of interest" description="Disordered" evidence="1">
    <location>
        <begin position="20"/>
        <end position="52"/>
    </location>
</feature>
<name>A0A1G8TFE8_9EURY</name>
<dbReference type="AlphaFoldDB" id="A0A1G8TFE8"/>
<accession>A0A1G8TFE8</accession>
<keyword evidence="3" id="KW-1185">Reference proteome</keyword>
<reference evidence="2 3" key="1">
    <citation type="submission" date="2016-10" db="EMBL/GenBank/DDBJ databases">
        <authorList>
            <person name="de Groot N.N."/>
        </authorList>
    </citation>
    <scope>NUCLEOTIDE SEQUENCE [LARGE SCALE GENOMIC DNA]</scope>
    <source>
        <strain evidence="2 3">IBRC-M10015</strain>
    </source>
</reference>
<gene>
    <name evidence="2" type="ORF">SAMN05216226_10341</name>
</gene>
<dbReference type="OrthoDB" id="167544at2157"/>
<evidence type="ECO:0000256" key="1">
    <source>
        <dbReference type="SAM" id="MobiDB-lite"/>
    </source>
</evidence>
<protein>
    <submittedName>
        <fullName evidence="2">Uncharacterized protein</fullName>
    </submittedName>
</protein>
<evidence type="ECO:0000313" key="2">
    <source>
        <dbReference type="EMBL" id="SDJ40312.1"/>
    </source>
</evidence>
<feature type="compositionally biased region" description="Acidic residues" evidence="1">
    <location>
        <begin position="25"/>
        <end position="34"/>
    </location>
</feature>